<comment type="caution">
    <text evidence="4">The sequence shown here is derived from an EMBL/GenBank/DDBJ whole genome shotgun (WGS) entry which is preliminary data.</text>
</comment>
<organism evidence="4 5">
    <name type="scientific">Uncinula necator</name>
    <name type="common">Grape powdery mildew</name>
    <dbReference type="NCBI Taxonomy" id="52586"/>
    <lineage>
        <taxon>Eukaryota</taxon>
        <taxon>Fungi</taxon>
        <taxon>Dikarya</taxon>
        <taxon>Ascomycota</taxon>
        <taxon>Pezizomycotina</taxon>
        <taxon>Leotiomycetes</taxon>
        <taxon>Erysiphales</taxon>
        <taxon>Erysiphaceae</taxon>
        <taxon>Erysiphe</taxon>
    </lineage>
</organism>
<feature type="region of interest" description="Disordered" evidence="2">
    <location>
        <begin position="149"/>
        <end position="218"/>
    </location>
</feature>
<sequence length="678" mass="78208">MPSQSTPEYCEFERELIKIGKKVKELENTNQQLIYDNVSLQAEYKNSLEESSQKISDLEDKASRLERESKSQGLELCRVQEEYNITNDHLEQKEKQFTELASKYRNDKIRHKKEITALSAQVVENETQLSAKIKENHLLRSHNKLLAINGQSRQNKSQVTNQSQICKNDVKERSIDDNQDEPLRDHGNSQNSSPTLASSITSVDSKMSNLPENRQPPLDTYMCKEHIEQWKETVETDTRSVNFNGQILFRIFESGFSRNTSSKLRLNHVDKKDNITPEKLKSYIEFTRSTIHDLICRWIDVEINFLQIILAFILDVFIRSWTVLCHFLAQSLCLMQQIKCHLRLLRDKLLFFLLVPLKKSLFSQRPHESSLSDPFASQESQISKEAIIIDEPTSDQKPSQKSRTSSCSEMNEEEINLLGHNLKKFTLKSNSNKFYEHESIVSPRLLLSPSSGCPIYNTETYDTGSELKPQLLPKTVLPIEEPNSYRTKTSQSLGNPSVSKMQINDFSKNSSEHYIGNSSCILLVLRLLSFLFFAPHRADIIDGGDSKFLESVINSNAKLRPICLTSYRQRIPILNKFIIVNLKSVITNCRKLPVWLTIIAMIVHLCVYIVFFHNLWLTLHQLPLSRSSYYTLVTDSSNLNGWAHQLYFSEQWAYKLERLTYSMGTYLGLQVKNFPMPG</sequence>
<evidence type="ECO:0000256" key="2">
    <source>
        <dbReference type="SAM" id="MobiDB-lite"/>
    </source>
</evidence>
<dbReference type="AlphaFoldDB" id="A0A0B1P4L3"/>
<feature type="compositionally biased region" description="Polar residues" evidence="2">
    <location>
        <begin position="188"/>
        <end position="212"/>
    </location>
</feature>
<keyword evidence="3" id="KW-1133">Transmembrane helix</keyword>
<evidence type="ECO:0000256" key="1">
    <source>
        <dbReference type="SAM" id="Coils"/>
    </source>
</evidence>
<evidence type="ECO:0000313" key="5">
    <source>
        <dbReference type="Proteomes" id="UP000030854"/>
    </source>
</evidence>
<evidence type="ECO:0000313" key="4">
    <source>
        <dbReference type="EMBL" id="KHJ33213.1"/>
    </source>
</evidence>
<protein>
    <submittedName>
        <fullName evidence="4">Uncharacterized protein</fullName>
    </submittedName>
</protein>
<feature type="compositionally biased region" description="Basic and acidic residues" evidence="2">
    <location>
        <begin position="168"/>
        <end position="187"/>
    </location>
</feature>
<keyword evidence="1" id="KW-0175">Coiled coil</keyword>
<evidence type="ECO:0000256" key="3">
    <source>
        <dbReference type="SAM" id="Phobius"/>
    </source>
</evidence>
<accession>A0A0B1P4L3</accession>
<keyword evidence="3" id="KW-0472">Membrane</keyword>
<dbReference type="EMBL" id="JNVN01001565">
    <property type="protein sequence ID" value="KHJ33213.1"/>
    <property type="molecule type" value="Genomic_DNA"/>
</dbReference>
<keyword evidence="5" id="KW-1185">Reference proteome</keyword>
<gene>
    <name evidence="4" type="ORF">EV44_g1942</name>
</gene>
<dbReference type="Proteomes" id="UP000030854">
    <property type="component" value="Unassembled WGS sequence"/>
</dbReference>
<feature type="transmembrane region" description="Helical" evidence="3">
    <location>
        <begin position="594"/>
        <end position="617"/>
    </location>
</feature>
<keyword evidence="3" id="KW-0812">Transmembrane</keyword>
<feature type="coiled-coil region" evidence="1">
    <location>
        <begin position="23"/>
        <end position="75"/>
    </location>
</feature>
<proteinExistence type="predicted"/>
<reference evidence="4 5" key="1">
    <citation type="journal article" date="2014" name="BMC Genomics">
        <title>Adaptive genomic structural variation in the grape powdery mildew pathogen, Erysiphe necator.</title>
        <authorList>
            <person name="Jones L."/>
            <person name="Riaz S."/>
            <person name="Morales-Cruz A."/>
            <person name="Amrine K.C."/>
            <person name="McGuire B."/>
            <person name="Gubler W.D."/>
            <person name="Walker M.A."/>
            <person name="Cantu D."/>
        </authorList>
    </citation>
    <scope>NUCLEOTIDE SEQUENCE [LARGE SCALE GENOMIC DNA]</scope>
    <source>
        <strain evidence="5">c</strain>
    </source>
</reference>
<feature type="compositionally biased region" description="Polar residues" evidence="2">
    <location>
        <begin position="149"/>
        <end position="166"/>
    </location>
</feature>
<name>A0A0B1P4L3_UNCNE</name>
<dbReference type="HOGENOM" id="CLU_405547_0_0_1"/>